<geneLocation type="plasmid" evidence="3 4">
    <name>II</name>
</geneLocation>
<dbReference type="KEGG" id="lpk:LACPI_2344"/>
<dbReference type="Pfam" id="PF13936">
    <property type="entry name" value="HTH_38"/>
    <property type="match status" value="1"/>
</dbReference>
<dbReference type="NCBIfam" id="NF033563">
    <property type="entry name" value="transpos_IS30"/>
    <property type="match status" value="1"/>
</dbReference>
<dbReference type="GO" id="GO:0005829">
    <property type="term" value="C:cytosol"/>
    <property type="evidence" value="ECO:0007669"/>
    <property type="project" value="TreeGrafter"/>
</dbReference>
<dbReference type="PANTHER" id="PTHR10948:SF23">
    <property type="entry name" value="TRANSPOSASE INSI FOR INSERTION SEQUENCE ELEMENT IS30A-RELATED"/>
    <property type="match status" value="1"/>
</dbReference>
<dbReference type="SUPFAM" id="SSF53098">
    <property type="entry name" value="Ribonuclease H-like"/>
    <property type="match status" value="1"/>
</dbReference>
<organism evidence="3 4">
    <name type="scientific">Pseudolactococcus piscium MKFS47</name>
    <dbReference type="NCBI Taxonomy" id="297352"/>
    <lineage>
        <taxon>Bacteria</taxon>
        <taxon>Bacillati</taxon>
        <taxon>Bacillota</taxon>
        <taxon>Bacilli</taxon>
        <taxon>Lactobacillales</taxon>
        <taxon>Streptococcaceae</taxon>
        <taxon>Pseudolactococcus</taxon>
    </lineage>
</organism>
<evidence type="ECO:0000259" key="2">
    <source>
        <dbReference type="Pfam" id="PF13936"/>
    </source>
</evidence>
<keyword evidence="1" id="KW-0233">DNA recombination</keyword>
<dbReference type="InterPro" id="IPR025246">
    <property type="entry name" value="IS30-like_HTH"/>
</dbReference>
<dbReference type="GO" id="GO:0003676">
    <property type="term" value="F:nucleic acid binding"/>
    <property type="evidence" value="ECO:0007669"/>
    <property type="project" value="InterPro"/>
</dbReference>
<evidence type="ECO:0000313" key="4">
    <source>
        <dbReference type="Proteomes" id="UP000033166"/>
    </source>
</evidence>
<dbReference type="InterPro" id="IPR053392">
    <property type="entry name" value="Transposase_IS30-like"/>
</dbReference>
<dbReference type="GO" id="GO:0006310">
    <property type="term" value="P:DNA recombination"/>
    <property type="evidence" value="ECO:0007669"/>
    <property type="project" value="UniProtKB-KW"/>
</dbReference>
<dbReference type="InterPro" id="IPR012337">
    <property type="entry name" value="RNaseH-like_sf"/>
</dbReference>
<keyword evidence="3" id="KW-0614">Plasmid</keyword>
<dbReference type="HOGENOM" id="CLU_035706_0_2_9"/>
<proteinExistence type="predicted"/>
<dbReference type="Proteomes" id="UP000033166">
    <property type="component" value="Plasmid II"/>
</dbReference>
<sequence>MMQNNYTSKGKHLTESERLLIERWHNKEKISNREIAYRLGKSPQTIHNEIQRGTVQLKYKTKYSAKIAQESYKTLRTHSKRSTKLNAQLDDQISKAVKNKISLEVIHQELKGVVCLRTLYNWISSGILSVAYHELLYPQYRKPKKQRMTQPKHMLGQSIEERPESVDERSEYGHWEIDTVLLTKEKGECLLTLTERKTRLEIIRLIPNKTTHSVNQALREIEFLALSVTSDNGREFAKLSEALDCPVYYCHAYASHERGTNENHNRMIRRHLPKGTKKTTKQVVAYIENWMNNYPRKMFNFKTPNQMLIESI</sequence>
<protein>
    <submittedName>
        <fullName evidence="3">Transposase</fullName>
    </submittedName>
</protein>
<name>A0A0D6E0F2_9LACT</name>
<dbReference type="Gene3D" id="3.30.420.10">
    <property type="entry name" value="Ribonuclease H-like superfamily/Ribonuclease H"/>
    <property type="match status" value="1"/>
</dbReference>
<dbReference type="PANTHER" id="PTHR10948">
    <property type="entry name" value="TRANSPOSASE"/>
    <property type="match status" value="1"/>
</dbReference>
<dbReference type="EMBL" id="LN774770">
    <property type="protein sequence ID" value="CEN29544.1"/>
    <property type="molecule type" value="Genomic_DNA"/>
</dbReference>
<dbReference type="InterPro" id="IPR051917">
    <property type="entry name" value="Transposase-Integrase"/>
</dbReference>
<dbReference type="InterPro" id="IPR036397">
    <property type="entry name" value="RNaseH_sf"/>
</dbReference>
<dbReference type="GO" id="GO:0032196">
    <property type="term" value="P:transposition"/>
    <property type="evidence" value="ECO:0007669"/>
    <property type="project" value="TreeGrafter"/>
</dbReference>
<accession>A0A0D6E0F2</accession>
<reference evidence="4" key="1">
    <citation type="submission" date="2015-01" db="EMBL/GenBank/DDBJ databases">
        <authorList>
            <person name="Andreevskaya M."/>
        </authorList>
    </citation>
    <scope>NUCLEOTIDE SEQUENCE [LARGE SCALE GENOMIC DNA]</scope>
    <source>
        <strain evidence="4">MKFS47</strain>
        <plasmid evidence="4">II</plasmid>
    </source>
</reference>
<evidence type="ECO:0000313" key="3">
    <source>
        <dbReference type="EMBL" id="CEN29544.1"/>
    </source>
</evidence>
<dbReference type="AlphaFoldDB" id="A0A0D6E0F2"/>
<evidence type="ECO:0000256" key="1">
    <source>
        <dbReference type="ARBA" id="ARBA00023172"/>
    </source>
</evidence>
<gene>
    <name evidence="3" type="ORF">LACPI_2344</name>
</gene>
<feature type="domain" description="Transposase IS30-like HTH" evidence="2">
    <location>
        <begin position="9"/>
        <end position="53"/>
    </location>
</feature>
<dbReference type="GO" id="GO:0004803">
    <property type="term" value="F:transposase activity"/>
    <property type="evidence" value="ECO:0007669"/>
    <property type="project" value="TreeGrafter"/>
</dbReference>